<dbReference type="GO" id="GO:0006661">
    <property type="term" value="P:phosphatidylinositol biosynthetic process"/>
    <property type="evidence" value="ECO:0007669"/>
    <property type="project" value="InterPro"/>
</dbReference>
<dbReference type="Pfam" id="PF11916">
    <property type="entry name" value="Vac14_Fig4_bd"/>
    <property type="match status" value="1"/>
</dbReference>
<dbReference type="GO" id="GO:0010008">
    <property type="term" value="C:endosome membrane"/>
    <property type="evidence" value="ECO:0007669"/>
    <property type="project" value="TreeGrafter"/>
</dbReference>
<evidence type="ECO:0000259" key="5">
    <source>
        <dbReference type="Pfam" id="PF11916"/>
    </source>
</evidence>
<evidence type="ECO:0000256" key="1">
    <source>
        <dbReference type="ARBA" id="ARBA00004308"/>
    </source>
</evidence>
<feature type="domain" description="Vacuolar protein 14 C-terminal Fig4-binding" evidence="5">
    <location>
        <begin position="122"/>
        <end position="285"/>
    </location>
</feature>
<sequence length="505" mass="56800">MSSSTDAPGILSPSNGKDAENSHHHPLNGASIMQSLDELDPTFTKSRDREVFASLIHLFSHHHRLLSDLSKVIKIMCTFQPPEFVFASFALELDNFIAGRLNKRDKALMSNHLNGKQIKREQKSLARDIEFVSSFVQQMNHVLLTASETAELRATLNDSIGPCSQGRLDPRRVGLFQIILYAFSHNLVAALSLCLWGGAYLTAYSFLQQIDPLDVDIVFYLELDQLIELIERPLFRHLHLRMLECDSDPSNEGSSLMLFRALKSMLMLIPQSTSYNVLKARLQTVSRFRQSAIQINEEIQKDITGTSTAAFVARIHLVRKLHCDAKWQTIRAESLEHVEVDQNEHFDEVAGRRSWLGYADEEEENLTKGKMKKEKARIKAGLGQSTVGTNPGNYDEFHNLSSSMNELTIDASQDECKACLGSGEEVMFRHPDEVLPKDQINNFQALTRHGMIHQQMERQDSSAGLEPSKLGIGNLAHSSLEESGDADSETKAKWMEYWAESGAQT</sequence>
<dbReference type="AlphaFoldDB" id="A0A6U3VVD6"/>
<protein>
    <recommendedName>
        <fullName evidence="5">Vacuolar protein 14 C-terminal Fig4-binding domain-containing protein</fullName>
    </recommendedName>
</protein>
<keyword evidence="3" id="KW-0472">Membrane</keyword>
<evidence type="ECO:0000256" key="4">
    <source>
        <dbReference type="SAM" id="MobiDB-lite"/>
    </source>
</evidence>
<evidence type="ECO:0000256" key="2">
    <source>
        <dbReference type="ARBA" id="ARBA00022737"/>
    </source>
</evidence>
<evidence type="ECO:0000313" key="6">
    <source>
        <dbReference type="EMBL" id="CAD9317958.1"/>
    </source>
</evidence>
<dbReference type="InterPro" id="IPR026825">
    <property type="entry name" value="Vac14"/>
</dbReference>
<dbReference type="PANTHER" id="PTHR16023:SF0">
    <property type="entry name" value="PROTEIN VAC14 HOMOLOG"/>
    <property type="match status" value="1"/>
</dbReference>
<proteinExistence type="predicted"/>
<reference evidence="6" key="1">
    <citation type="submission" date="2021-01" db="EMBL/GenBank/DDBJ databases">
        <authorList>
            <person name="Corre E."/>
            <person name="Pelletier E."/>
            <person name="Niang G."/>
            <person name="Scheremetjew M."/>
            <person name="Finn R."/>
            <person name="Kale V."/>
            <person name="Holt S."/>
            <person name="Cochrane G."/>
            <person name="Meng A."/>
            <person name="Brown T."/>
            <person name="Cohen L."/>
        </authorList>
    </citation>
    <scope>NUCLEOTIDE SEQUENCE</scope>
    <source>
        <strain evidence="6">Pop2</strain>
    </source>
</reference>
<name>A0A6U3VVD6_9STRA</name>
<dbReference type="PANTHER" id="PTHR16023">
    <property type="entry name" value="TAX1 BINDING PROTEIN-RELATED"/>
    <property type="match status" value="1"/>
</dbReference>
<evidence type="ECO:0000256" key="3">
    <source>
        <dbReference type="ARBA" id="ARBA00023136"/>
    </source>
</evidence>
<accession>A0A6U3VVD6</accession>
<dbReference type="EMBL" id="HBGN01006846">
    <property type="protein sequence ID" value="CAD9317958.1"/>
    <property type="molecule type" value="Transcribed_RNA"/>
</dbReference>
<dbReference type="GO" id="GO:0070772">
    <property type="term" value="C:PAS complex"/>
    <property type="evidence" value="ECO:0007669"/>
    <property type="project" value="InterPro"/>
</dbReference>
<gene>
    <name evidence="6" type="ORF">DBRI1063_LOCUS4388</name>
</gene>
<keyword evidence="2" id="KW-0677">Repeat</keyword>
<feature type="region of interest" description="Disordered" evidence="4">
    <location>
        <begin position="1"/>
        <end position="28"/>
    </location>
</feature>
<organism evidence="6">
    <name type="scientific">Ditylum brightwellii</name>
    <dbReference type="NCBI Taxonomy" id="49249"/>
    <lineage>
        <taxon>Eukaryota</taxon>
        <taxon>Sar</taxon>
        <taxon>Stramenopiles</taxon>
        <taxon>Ochrophyta</taxon>
        <taxon>Bacillariophyta</taxon>
        <taxon>Mediophyceae</taxon>
        <taxon>Lithodesmiophycidae</taxon>
        <taxon>Lithodesmiales</taxon>
        <taxon>Lithodesmiaceae</taxon>
        <taxon>Ditylum</taxon>
    </lineage>
</organism>
<dbReference type="InterPro" id="IPR021841">
    <property type="entry name" value="VAC14_Fig4p-bd"/>
</dbReference>
<comment type="subcellular location">
    <subcellularLocation>
        <location evidence="1">Endomembrane system</location>
    </subcellularLocation>
</comment>